<gene>
    <name evidence="1" type="ORF">HAX54_023187</name>
</gene>
<evidence type="ECO:0000313" key="2">
    <source>
        <dbReference type="Proteomes" id="UP000823775"/>
    </source>
</evidence>
<dbReference type="Proteomes" id="UP000823775">
    <property type="component" value="Unassembled WGS sequence"/>
</dbReference>
<reference evidence="1 2" key="1">
    <citation type="journal article" date="2021" name="BMC Genomics">
        <title>Datura genome reveals duplications of psychoactive alkaloid biosynthetic genes and high mutation rate following tissue culture.</title>
        <authorList>
            <person name="Rajewski A."/>
            <person name="Carter-House D."/>
            <person name="Stajich J."/>
            <person name="Litt A."/>
        </authorList>
    </citation>
    <scope>NUCLEOTIDE SEQUENCE [LARGE SCALE GENOMIC DNA]</scope>
    <source>
        <strain evidence="1">AR-01</strain>
    </source>
</reference>
<keyword evidence="2" id="KW-1185">Reference proteome</keyword>
<proteinExistence type="predicted"/>
<accession>A0ABS8UYC3</accession>
<name>A0ABS8UYC3_DATST</name>
<evidence type="ECO:0000313" key="1">
    <source>
        <dbReference type="EMBL" id="MCD9638964.1"/>
    </source>
</evidence>
<comment type="caution">
    <text evidence="1">The sequence shown here is derived from an EMBL/GenBank/DDBJ whole genome shotgun (WGS) entry which is preliminary data.</text>
</comment>
<protein>
    <submittedName>
        <fullName evidence="1">Uncharacterized protein</fullName>
    </submittedName>
</protein>
<sequence>MYILKQMLFCDSDLRYEKPMLLDDRKTEWISKYPLIEVLTRWFAWMLASPFSITGAPMLKEKGSHSSWIPLIVFGKIQHM</sequence>
<dbReference type="EMBL" id="JACEIK010002809">
    <property type="protein sequence ID" value="MCD9638964.1"/>
    <property type="molecule type" value="Genomic_DNA"/>
</dbReference>
<organism evidence="1 2">
    <name type="scientific">Datura stramonium</name>
    <name type="common">Jimsonweed</name>
    <name type="synonym">Common thornapple</name>
    <dbReference type="NCBI Taxonomy" id="4076"/>
    <lineage>
        <taxon>Eukaryota</taxon>
        <taxon>Viridiplantae</taxon>
        <taxon>Streptophyta</taxon>
        <taxon>Embryophyta</taxon>
        <taxon>Tracheophyta</taxon>
        <taxon>Spermatophyta</taxon>
        <taxon>Magnoliopsida</taxon>
        <taxon>eudicotyledons</taxon>
        <taxon>Gunneridae</taxon>
        <taxon>Pentapetalae</taxon>
        <taxon>asterids</taxon>
        <taxon>lamiids</taxon>
        <taxon>Solanales</taxon>
        <taxon>Solanaceae</taxon>
        <taxon>Solanoideae</taxon>
        <taxon>Datureae</taxon>
        <taxon>Datura</taxon>
    </lineage>
</organism>